<name>A0A432X8A5_9GAMM</name>
<dbReference type="Proteomes" id="UP000286976">
    <property type="component" value="Unassembled WGS sequence"/>
</dbReference>
<gene>
    <name evidence="5" type="ORF">CWE15_00075</name>
</gene>
<dbReference type="RefSeq" id="WP_126756029.1">
    <property type="nucleotide sequence ID" value="NZ_PIPQ01000001.1"/>
</dbReference>
<dbReference type="Gene3D" id="3.40.366.10">
    <property type="entry name" value="Malonyl-Coenzyme A Acyl Carrier Protein, domain 2"/>
    <property type="match status" value="1"/>
</dbReference>
<evidence type="ECO:0000256" key="3">
    <source>
        <dbReference type="ARBA" id="ARBA00023315"/>
    </source>
</evidence>
<dbReference type="PANTHER" id="PTHR42681:SF1">
    <property type="entry name" value="MALONYL-COA-ACYL CARRIER PROTEIN TRANSACYLASE, MITOCHONDRIAL"/>
    <property type="match status" value="1"/>
</dbReference>
<dbReference type="GO" id="GO:0006633">
    <property type="term" value="P:fatty acid biosynthetic process"/>
    <property type="evidence" value="ECO:0007669"/>
    <property type="project" value="TreeGrafter"/>
</dbReference>
<dbReference type="AlphaFoldDB" id="A0A432X8A5"/>
<dbReference type="OrthoDB" id="5756162at2"/>
<dbReference type="InterPro" id="IPR001227">
    <property type="entry name" value="Ac_transferase_dom_sf"/>
</dbReference>
<keyword evidence="6" id="KW-1185">Reference proteome</keyword>
<keyword evidence="2" id="KW-0808">Transferase</keyword>
<evidence type="ECO:0000256" key="1">
    <source>
        <dbReference type="ARBA" id="ARBA00013258"/>
    </source>
</evidence>
<comment type="catalytic activity">
    <reaction evidence="4">
        <text>holo-[ACP] + malonyl-CoA = malonyl-[ACP] + CoA</text>
        <dbReference type="Rhea" id="RHEA:41792"/>
        <dbReference type="Rhea" id="RHEA-COMP:9623"/>
        <dbReference type="Rhea" id="RHEA-COMP:9685"/>
        <dbReference type="ChEBI" id="CHEBI:57287"/>
        <dbReference type="ChEBI" id="CHEBI:57384"/>
        <dbReference type="ChEBI" id="CHEBI:64479"/>
        <dbReference type="ChEBI" id="CHEBI:78449"/>
        <dbReference type="EC" id="2.3.1.39"/>
    </reaction>
</comment>
<organism evidence="5 6">
    <name type="scientific">Aliidiomarina taiwanensis</name>
    <dbReference type="NCBI Taxonomy" id="946228"/>
    <lineage>
        <taxon>Bacteria</taxon>
        <taxon>Pseudomonadati</taxon>
        <taxon>Pseudomonadota</taxon>
        <taxon>Gammaproteobacteria</taxon>
        <taxon>Alteromonadales</taxon>
        <taxon>Idiomarinaceae</taxon>
        <taxon>Aliidiomarina</taxon>
    </lineage>
</organism>
<dbReference type="EC" id="2.3.1.39" evidence="1"/>
<dbReference type="SUPFAM" id="SSF52151">
    <property type="entry name" value="FabD/lysophospholipase-like"/>
    <property type="match status" value="1"/>
</dbReference>
<reference evidence="5 6" key="1">
    <citation type="journal article" date="2011" name="Front. Microbiol.">
        <title>Genomic signatures of strain selection and enhancement in Bacillus atrophaeus var. globigii, a historical biowarfare simulant.</title>
        <authorList>
            <person name="Gibbons H.S."/>
            <person name="Broomall S.M."/>
            <person name="McNew L.A."/>
            <person name="Daligault H."/>
            <person name="Chapman C."/>
            <person name="Bruce D."/>
            <person name="Karavis M."/>
            <person name="Krepps M."/>
            <person name="McGregor P.A."/>
            <person name="Hong C."/>
            <person name="Park K.H."/>
            <person name="Akmal A."/>
            <person name="Feldman A."/>
            <person name="Lin J.S."/>
            <person name="Chang W.E."/>
            <person name="Higgs B.W."/>
            <person name="Demirev P."/>
            <person name="Lindquist J."/>
            <person name="Liem A."/>
            <person name="Fochler E."/>
            <person name="Read T.D."/>
            <person name="Tapia R."/>
            <person name="Johnson S."/>
            <person name="Bishop-Lilly K.A."/>
            <person name="Detter C."/>
            <person name="Han C."/>
            <person name="Sozhamannan S."/>
            <person name="Rosenzweig C.N."/>
            <person name="Skowronski E.W."/>
        </authorList>
    </citation>
    <scope>NUCLEOTIDE SEQUENCE [LARGE SCALE GENOMIC DNA]</scope>
    <source>
        <strain evidence="5 6">AIT1</strain>
    </source>
</reference>
<evidence type="ECO:0000256" key="2">
    <source>
        <dbReference type="ARBA" id="ARBA00022679"/>
    </source>
</evidence>
<accession>A0A432X8A5</accession>
<dbReference type="GO" id="GO:0004314">
    <property type="term" value="F:[acyl-carrier-protein] S-malonyltransferase activity"/>
    <property type="evidence" value="ECO:0007669"/>
    <property type="project" value="UniProtKB-EC"/>
</dbReference>
<dbReference type="Gene3D" id="3.30.70.250">
    <property type="entry name" value="Malonyl-CoA ACP transacylase, ACP-binding"/>
    <property type="match status" value="1"/>
</dbReference>
<sequence>MSKAKKRAVVVCPGRGTYNRGELGYFHKHHSDKQSMLARFDAQRQQQGLATLQSLDSAKTFKSREHLQAENAAPLIYSCAYGDYLSVNQEEYEVVAVTGNSMGWYIALACAGALNADKGFELVSGMSALTQGADLGGQLIYPLVDESWQPSAANRSAIESVIETSQGSSEDTLYWSIEFGGYAVLAGSHGAIRQAMQSLPPLEGVYPLELPGHSAFHTKLMERASQHAFDTFATDFFQAPDIPLIDGHGKVWHPAGTQADALRQYTLDTQVTQTYNFTQAINVALKEFAPDVLILTGPGSTMGGAVAQVMIAQGWQGLENKADFIARQGAEPVLLAMGMDGQRQQAVKE</sequence>
<evidence type="ECO:0000256" key="4">
    <source>
        <dbReference type="ARBA" id="ARBA00048462"/>
    </source>
</evidence>
<dbReference type="EMBL" id="PIPQ01000001">
    <property type="protein sequence ID" value="RUO43635.1"/>
    <property type="molecule type" value="Genomic_DNA"/>
</dbReference>
<dbReference type="InterPro" id="IPR050858">
    <property type="entry name" value="Mal-CoA-ACP_Trans/PKS_FabD"/>
</dbReference>
<keyword evidence="3" id="KW-0012">Acyltransferase</keyword>
<comment type="caution">
    <text evidence="5">The sequence shown here is derived from an EMBL/GenBank/DDBJ whole genome shotgun (WGS) entry which is preliminary data.</text>
</comment>
<dbReference type="PANTHER" id="PTHR42681">
    <property type="entry name" value="MALONYL-COA-ACYL CARRIER PROTEIN TRANSACYLASE, MITOCHONDRIAL"/>
    <property type="match status" value="1"/>
</dbReference>
<proteinExistence type="predicted"/>
<protein>
    <recommendedName>
        <fullName evidence="1">[acyl-carrier-protein] S-malonyltransferase</fullName>
        <ecNumber evidence="1">2.3.1.39</ecNumber>
    </recommendedName>
</protein>
<dbReference type="InterPro" id="IPR016035">
    <property type="entry name" value="Acyl_Trfase/lysoPLipase"/>
</dbReference>
<evidence type="ECO:0000313" key="5">
    <source>
        <dbReference type="EMBL" id="RUO43635.1"/>
    </source>
</evidence>
<evidence type="ECO:0000313" key="6">
    <source>
        <dbReference type="Proteomes" id="UP000286976"/>
    </source>
</evidence>